<feature type="transmembrane region" description="Helical" evidence="7">
    <location>
        <begin position="359"/>
        <end position="376"/>
    </location>
</feature>
<feature type="transmembrane region" description="Helical" evidence="7">
    <location>
        <begin position="97"/>
        <end position="120"/>
    </location>
</feature>
<organism evidence="8 9">
    <name type="scientific">Aporhodopirellula aestuarii</name>
    <dbReference type="NCBI Taxonomy" id="2950107"/>
    <lineage>
        <taxon>Bacteria</taxon>
        <taxon>Pseudomonadati</taxon>
        <taxon>Planctomycetota</taxon>
        <taxon>Planctomycetia</taxon>
        <taxon>Pirellulales</taxon>
        <taxon>Pirellulaceae</taxon>
        <taxon>Aporhodopirellula</taxon>
    </lineage>
</organism>
<dbReference type="RefSeq" id="WP_250931371.1">
    <property type="nucleotide sequence ID" value="NZ_JAMQBK010000063.1"/>
</dbReference>
<keyword evidence="9" id="KW-1185">Reference proteome</keyword>
<dbReference type="EMBL" id="JAMQBK010000063">
    <property type="protein sequence ID" value="MCM2373612.1"/>
    <property type="molecule type" value="Genomic_DNA"/>
</dbReference>
<feature type="transmembrane region" description="Helical" evidence="7">
    <location>
        <begin position="132"/>
        <end position="151"/>
    </location>
</feature>
<dbReference type="PANTHER" id="PTHR43299:SF1">
    <property type="entry name" value="UPF0718 PROTEIN YRAQ"/>
    <property type="match status" value="1"/>
</dbReference>
<feature type="transmembrane region" description="Helical" evidence="7">
    <location>
        <begin position="329"/>
        <end position="347"/>
    </location>
</feature>
<gene>
    <name evidence="8" type="ORF">NB063_23615</name>
</gene>
<dbReference type="Proteomes" id="UP001202961">
    <property type="component" value="Unassembled WGS sequence"/>
</dbReference>
<keyword evidence="3" id="KW-1003">Cell membrane</keyword>
<sequence>MLREWKIFAAFLSVFLFAYFVPLATPSFDPDASPIAANVTGAIVEAFVLLQWYARNHTLACVVPALFIAGAITTFLTKESVLKHLGPKASKTESYSVASVSGTVLAVCSCSVLPMFAGIYRIGAGLGPAACFLYAGPAINVLAIFLTARVLGFELGVARVIGAMVFGVIIGLLMALFFRQSEEDRNKATMAMPDPPASKRPLWQSATMLAAMLAFLIFSDWFNPGDKDVQLTDGTQFAATLQYETGTSYDLRLQSAVLGHEASEVVRLAKSEIASIEDVETWVTQIHHVRWYLAGMMGVLVAVMSLMWLDREDFGQWMDNTWDFSKMLIPLLFGGVFVVGFLGALIPEKQVASLVGDNSFLSNLIASVVGCLFYFATLTEVPILGALMRNGMATGPALALLLAGPALSLPSILVIRSVIGNLKTAVFVALVVIMATVAGMTYGTIFPSQAKTFAAPAVTAVTSTASAIPLE</sequence>
<keyword evidence="4 7" id="KW-0812">Transmembrane</keyword>
<proteinExistence type="inferred from homology"/>
<comment type="caution">
    <text evidence="8">The sequence shown here is derived from an EMBL/GenBank/DDBJ whole genome shotgun (WGS) entry which is preliminary data.</text>
</comment>
<evidence type="ECO:0000256" key="6">
    <source>
        <dbReference type="ARBA" id="ARBA00023136"/>
    </source>
</evidence>
<dbReference type="Pfam" id="PF03773">
    <property type="entry name" value="ArsP_1"/>
    <property type="match status" value="1"/>
</dbReference>
<feature type="transmembrane region" description="Helical" evidence="7">
    <location>
        <begin position="59"/>
        <end position="77"/>
    </location>
</feature>
<evidence type="ECO:0000256" key="4">
    <source>
        <dbReference type="ARBA" id="ARBA00022692"/>
    </source>
</evidence>
<comment type="similarity">
    <text evidence="2">Belongs to the UPF0718 family.</text>
</comment>
<protein>
    <submittedName>
        <fullName evidence="8">Permease</fullName>
    </submittedName>
</protein>
<feature type="transmembrane region" description="Helical" evidence="7">
    <location>
        <begin position="425"/>
        <end position="445"/>
    </location>
</feature>
<comment type="subcellular location">
    <subcellularLocation>
        <location evidence="1">Cell membrane</location>
        <topology evidence="1">Multi-pass membrane protein</topology>
    </subcellularLocation>
</comment>
<evidence type="ECO:0000256" key="7">
    <source>
        <dbReference type="SAM" id="Phobius"/>
    </source>
</evidence>
<reference evidence="8 9" key="1">
    <citation type="journal article" date="2022" name="Syst. Appl. Microbiol.">
        <title>Rhodopirellula aestuarii sp. nov., a novel member of the genus Rhodopirellula isolated from brackish sediments collected in the Tagus River estuary, Portugal.</title>
        <authorList>
            <person name="Vitorino I.R."/>
            <person name="Klimek D."/>
            <person name="Calusinska M."/>
            <person name="Lobo-da-Cunha A."/>
            <person name="Vasconcelos V."/>
            <person name="Lage O.M."/>
        </authorList>
    </citation>
    <scope>NUCLEOTIDE SEQUENCE [LARGE SCALE GENOMIC DNA]</scope>
    <source>
        <strain evidence="8 9">ICT_H3.1</strain>
    </source>
</reference>
<evidence type="ECO:0000256" key="3">
    <source>
        <dbReference type="ARBA" id="ARBA00022475"/>
    </source>
</evidence>
<feature type="transmembrane region" description="Helical" evidence="7">
    <location>
        <begin position="291"/>
        <end position="309"/>
    </location>
</feature>
<evidence type="ECO:0000256" key="2">
    <source>
        <dbReference type="ARBA" id="ARBA00006386"/>
    </source>
</evidence>
<feature type="transmembrane region" description="Helical" evidence="7">
    <location>
        <begin position="157"/>
        <end position="178"/>
    </location>
</feature>
<evidence type="ECO:0000313" key="9">
    <source>
        <dbReference type="Proteomes" id="UP001202961"/>
    </source>
</evidence>
<accession>A0ABT0U9J5</accession>
<keyword evidence="6 7" id="KW-0472">Membrane</keyword>
<name>A0ABT0U9J5_9BACT</name>
<evidence type="ECO:0000256" key="1">
    <source>
        <dbReference type="ARBA" id="ARBA00004651"/>
    </source>
</evidence>
<dbReference type="PANTHER" id="PTHR43299">
    <property type="entry name" value="UPF0718 PROTEIN YRAQ"/>
    <property type="match status" value="1"/>
</dbReference>
<feature type="transmembrane region" description="Helical" evidence="7">
    <location>
        <begin position="397"/>
        <end position="419"/>
    </location>
</feature>
<evidence type="ECO:0000313" key="8">
    <source>
        <dbReference type="EMBL" id="MCM2373612.1"/>
    </source>
</evidence>
<dbReference type="InterPro" id="IPR005524">
    <property type="entry name" value="DUF318"/>
</dbReference>
<keyword evidence="5 7" id="KW-1133">Transmembrane helix</keyword>
<evidence type="ECO:0000256" key="5">
    <source>
        <dbReference type="ARBA" id="ARBA00022989"/>
    </source>
</evidence>
<feature type="transmembrane region" description="Helical" evidence="7">
    <location>
        <begin position="36"/>
        <end position="54"/>
    </location>
</feature>